<protein>
    <recommendedName>
        <fullName evidence="6">MADS-box domain-containing protein</fullName>
    </recommendedName>
</protein>
<dbReference type="InterPro" id="IPR036879">
    <property type="entry name" value="TF_MADSbox_sf"/>
</dbReference>
<evidence type="ECO:0000256" key="5">
    <source>
        <dbReference type="ARBA" id="ARBA00023242"/>
    </source>
</evidence>
<dbReference type="InterPro" id="IPR002100">
    <property type="entry name" value="TF_MADSbox"/>
</dbReference>
<evidence type="ECO:0000256" key="4">
    <source>
        <dbReference type="ARBA" id="ARBA00023163"/>
    </source>
</evidence>
<reference evidence="7" key="1">
    <citation type="submission" date="2020-07" db="EMBL/GenBank/DDBJ databases">
        <title>Genome sequence and genetic diversity analysis of an under-domesticated orphan crop, white fonio (Digitaria exilis).</title>
        <authorList>
            <person name="Bennetzen J.L."/>
            <person name="Chen S."/>
            <person name="Ma X."/>
            <person name="Wang X."/>
            <person name="Yssel A.E.J."/>
            <person name="Chaluvadi S.R."/>
            <person name="Johnson M."/>
            <person name="Gangashetty P."/>
            <person name="Hamidou F."/>
            <person name="Sanogo M.D."/>
            <person name="Zwaenepoel A."/>
            <person name="Wallace J."/>
            <person name="Van De Peer Y."/>
            <person name="Van Deynze A."/>
        </authorList>
    </citation>
    <scope>NUCLEOTIDE SEQUENCE</scope>
    <source>
        <tissue evidence="7">Leaves</tissue>
    </source>
</reference>
<gene>
    <name evidence="7" type="ORF">HU200_050467</name>
</gene>
<evidence type="ECO:0000256" key="2">
    <source>
        <dbReference type="ARBA" id="ARBA00023015"/>
    </source>
</evidence>
<dbReference type="AlphaFoldDB" id="A0A835ARH7"/>
<dbReference type="Pfam" id="PF00319">
    <property type="entry name" value="SRF-TF"/>
    <property type="match status" value="1"/>
</dbReference>
<evidence type="ECO:0000259" key="6">
    <source>
        <dbReference type="PROSITE" id="PS50066"/>
    </source>
</evidence>
<evidence type="ECO:0000313" key="8">
    <source>
        <dbReference type="Proteomes" id="UP000636709"/>
    </source>
</evidence>
<name>A0A835ARH7_9POAL</name>
<dbReference type="SUPFAM" id="SSF55455">
    <property type="entry name" value="SRF-like"/>
    <property type="match status" value="1"/>
</dbReference>
<comment type="subcellular location">
    <subcellularLocation>
        <location evidence="1">Nucleus</location>
    </subcellularLocation>
</comment>
<dbReference type="GO" id="GO:0046983">
    <property type="term" value="F:protein dimerization activity"/>
    <property type="evidence" value="ECO:0007669"/>
    <property type="project" value="InterPro"/>
</dbReference>
<keyword evidence="4" id="KW-0804">Transcription</keyword>
<dbReference type="EMBL" id="JACEFO010002252">
    <property type="protein sequence ID" value="KAF8670655.1"/>
    <property type="molecule type" value="Genomic_DNA"/>
</dbReference>
<evidence type="ECO:0000256" key="1">
    <source>
        <dbReference type="ARBA" id="ARBA00004123"/>
    </source>
</evidence>
<keyword evidence="5" id="KW-0539">Nucleus</keyword>
<evidence type="ECO:0000256" key="3">
    <source>
        <dbReference type="ARBA" id="ARBA00023125"/>
    </source>
</evidence>
<proteinExistence type="predicted"/>
<feature type="domain" description="MADS-box" evidence="6">
    <location>
        <begin position="4"/>
        <end position="58"/>
    </location>
</feature>
<dbReference type="Proteomes" id="UP000636709">
    <property type="component" value="Unassembled WGS sequence"/>
</dbReference>
<dbReference type="GO" id="GO:0003677">
    <property type="term" value="F:DNA binding"/>
    <property type="evidence" value="ECO:0007669"/>
    <property type="project" value="UniProtKB-KW"/>
</dbReference>
<dbReference type="Gene3D" id="3.40.1810.10">
    <property type="entry name" value="Transcription factor, MADS-box"/>
    <property type="match status" value="1"/>
</dbReference>
<dbReference type="GO" id="GO:0005634">
    <property type="term" value="C:nucleus"/>
    <property type="evidence" value="ECO:0007669"/>
    <property type="project" value="UniProtKB-SubCell"/>
</dbReference>
<keyword evidence="8" id="KW-1185">Reference proteome</keyword>
<organism evidence="7 8">
    <name type="scientific">Digitaria exilis</name>
    <dbReference type="NCBI Taxonomy" id="1010633"/>
    <lineage>
        <taxon>Eukaryota</taxon>
        <taxon>Viridiplantae</taxon>
        <taxon>Streptophyta</taxon>
        <taxon>Embryophyta</taxon>
        <taxon>Tracheophyta</taxon>
        <taxon>Spermatophyta</taxon>
        <taxon>Magnoliopsida</taxon>
        <taxon>Liliopsida</taxon>
        <taxon>Poales</taxon>
        <taxon>Poaceae</taxon>
        <taxon>PACMAD clade</taxon>
        <taxon>Panicoideae</taxon>
        <taxon>Panicodae</taxon>
        <taxon>Paniceae</taxon>
        <taxon>Anthephorinae</taxon>
        <taxon>Digitaria</taxon>
    </lineage>
</organism>
<keyword evidence="3" id="KW-0238">DNA-binding</keyword>
<evidence type="ECO:0000313" key="7">
    <source>
        <dbReference type="EMBL" id="KAF8670655.1"/>
    </source>
</evidence>
<keyword evidence="2" id="KW-0805">Transcription regulation</keyword>
<sequence>MADEVRFTDNKGQRQRKFTRRTTTLFSMASNLSEEFGAHVAVVAVSPAGEPRAYGAPTMESFLRTYLPAAAPVSPGAETAEAAAARVVEMERETEETKALVESEWVGLAAACGKIRAAQTNAGVRNWWEVDVEALEEDELPVFIRALEMLRADVQRRIDGMISARATIPWLEKMQK</sequence>
<dbReference type="PROSITE" id="PS50066">
    <property type="entry name" value="MADS_BOX_2"/>
    <property type="match status" value="1"/>
</dbReference>
<comment type="caution">
    <text evidence="7">The sequence shown here is derived from an EMBL/GenBank/DDBJ whole genome shotgun (WGS) entry which is preliminary data.</text>
</comment>
<accession>A0A835ARH7</accession>